<protein>
    <submittedName>
        <fullName evidence="1">Uncharacterized protein</fullName>
    </submittedName>
</protein>
<dbReference type="EMBL" id="CADCXV010001361">
    <property type="protein sequence ID" value="CAB0043927.1"/>
    <property type="molecule type" value="Genomic_DNA"/>
</dbReference>
<dbReference type="AlphaFoldDB" id="A0A6H5J5U2"/>
<evidence type="ECO:0000313" key="1">
    <source>
        <dbReference type="EMBL" id="CAB0043927.1"/>
    </source>
</evidence>
<evidence type="ECO:0000313" key="2">
    <source>
        <dbReference type="Proteomes" id="UP000479190"/>
    </source>
</evidence>
<gene>
    <name evidence="1" type="ORF">TBRA_LOCUS15515</name>
</gene>
<keyword evidence="2" id="KW-1185">Reference proteome</keyword>
<accession>A0A6H5J5U2</accession>
<organism evidence="1 2">
    <name type="scientific">Trichogramma brassicae</name>
    <dbReference type="NCBI Taxonomy" id="86971"/>
    <lineage>
        <taxon>Eukaryota</taxon>
        <taxon>Metazoa</taxon>
        <taxon>Ecdysozoa</taxon>
        <taxon>Arthropoda</taxon>
        <taxon>Hexapoda</taxon>
        <taxon>Insecta</taxon>
        <taxon>Pterygota</taxon>
        <taxon>Neoptera</taxon>
        <taxon>Endopterygota</taxon>
        <taxon>Hymenoptera</taxon>
        <taxon>Apocrita</taxon>
        <taxon>Proctotrupomorpha</taxon>
        <taxon>Chalcidoidea</taxon>
        <taxon>Trichogrammatidae</taxon>
        <taxon>Trichogramma</taxon>
    </lineage>
</organism>
<sequence length="146" mass="16627">MRNLCDLRGLLFYANLNVAFVQIPAHICRTGNLCEYRGLIYGVFSNCLESQISFRTYCMRDLYDLHVLLFGAKILTYERAQIVHLPQKLCRNSGYILRAREGLGAIRLSSYSVCGAHVTLYRDIISIRLVLNCAASPMRSVICNRD</sequence>
<dbReference type="Proteomes" id="UP000479190">
    <property type="component" value="Unassembled WGS sequence"/>
</dbReference>
<name>A0A6H5J5U2_9HYME</name>
<reference evidence="1 2" key="1">
    <citation type="submission" date="2020-02" db="EMBL/GenBank/DDBJ databases">
        <authorList>
            <person name="Ferguson B K."/>
        </authorList>
    </citation>
    <scope>NUCLEOTIDE SEQUENCE [LARGE SCALE GENOMIC DNA]</scope>
</reference>
<proteinExistence type="predicted"/>